<dbReference type="OMA" id="VDGQHDW"/>
<evidence type="ECO:0000256" key="11">
    <source>
        <dbReference type="RuleBase" id="RU367085"/>
    </source>
</evidence>
<keyword evidence="4 11" id="KW-0540">Nuclease</keyword>
<evidence type="ECO:0000313" key="14">
    <source>
        <dbReference type="Proteomes" id="UP000271162"/>
    </source>
</evidence>
<evidence type="ECO:0000256" key="10">
    <source>
        <dbReference type="ARBA" id="ARBA00023239"/>
    </source>
</evidence>
<dbReference type="InterPro" id="IPR018998">
    <property type="entry name" value="EndoU_C"/>
</dbReference>
<dbReference type="GO" id="GO:0004521">
    <property type="term" value="F:RNA endonuclease activity"/>
    <property type="evidence" value="ECO:0007669"/>
    <property type="project" value="UniProtKB-UniRule"/>
</dbReference>
<dbReference type="AlphaFoldDB" id="A0A0N4YDX9"/>
<evidence type="ECO:0000256" key="4">
    <source>
        <dbReference type="ARBA" id="ARBA00022722"/>
    </source>
</evidence>
<name>A0A0N4YDX9_NIPBR</name>
<evidence type="ECO:0000256" key="7">
    <source>
        <dbReference type="ARBA" id="ARBA00022801"/>
    </source>
</evidence>
<sequence>MRAADVDRAGPKDYTLNIGNKVSGNKRTSTAPLFTYVNEELFKRPVYATMINVFNHSLFTPDVCKAEPPMNGFRKAAIEQMLNTWADTEVFKLFFQYLKDQGNPHATNLNALKTYLFNLWFGTYSRCHGPLGSSGWEHVFIGEWKKGTIDGQHDWTRYYLLQKTDHITYNGYYSFVDNLTGTIQYKWDDEFKKKGGFLIGTSPVFDFALLSVCAMTHSGSAGCRFTIDGHPLGVTSFIQPCDAGKCLATAYPIN</sequence>
<dbReference type="GO" id="GO:0016829">
    <property type="term" value="F:lyase activity"/>
    <property type="evidence" value="ECO:0007669"/>
    <property type="project" value="UniProtKB-KW"/>
</dbReference>
<evidence type="ECO:0000313" key="15">
    <source>
        <dbReference type="WBParaSite" id="NBR_0001486101-mRNA-1"/>
    </source>
</evidence>
<keyword evidence="6 11" id="KW-0255">Endonuclease</keyword>
<protein>
    <submittedName>
        <fullName evidence="15">Endoribonuclease</fullName>
    </submittedName>
</protein>
<evidence type="ECO:0000256" key="3">
    <source>
        <dbReference type="ARBA" id="ARBA00011245"/>
    </source>
</evidence>
<gene>
    <name evidence="13" type="ORF">NBR_LOCUS14862</name>
</gene>
<reference evidence="13 14" key="2">
    <citation type="submission" date="2018-11" db="EMBL/GenBank/DDBJ databases">
        <authorList>
            <consortium name="Pathogen Informatics"/>
        </authorList>
    </citation>
    <scope>NUCLEOTIDE SEQUENCE [LARGE SCALE GENOMIC DNA]</scope>
</reference>
<keyword evidence="14" id="KW-1185">Reference proteome</keyword>
<accession>A0A0N4YDX9</accession>
<keyword evidence="8 11" id="KW-0694">RNA-binding</keyword>
<dbReference type="Pfam" id="PF09412">
    <property type="entry name" value="XendoU"/>
    <property type="match status" value="1"/>
</dbReference>
<evidence type="ECO:0000256" key="1">
    <source>
        <dbReference type="ARBA" id="ARBA00001936"/>
    </source>
</evidence>
<dbReference type="Proteomes" id="UP000271162">
    <property type="component" value="Unassembled WGS sequence"/>
</dbReference>
<dbReference type="PROSITE" id="PS51959">
    <property type="entry name" value="ENDOU"/>
    <property type="match status" value="1"/>
</dbReference>
<keyword evidence="7 11" id="KW-0378">Hydrolase</keyword>
<reference evidence="15" key="1">
    <citation type="submission" date="2017-02" db="UniProtKB">
        <authorList>
            <consortium name="WormBaseParasite"/>
        </authorList>
    </citation>
    <scope>IDENTIFICATION</scope>
</reference>
<feature type="domain" description="EndoU" evidence="12">
    <location>
        <begin position="1"/>
        <end position="254"/>
    </location>
</feature>
<dbReference type="GO" id="GO:0016787">
    <property type="term" value="F:hydrolase activity"/>
    <property type="evidence" value="ECO:0007669"/>
    <property type="project" value="UniProtKB-KW"/>
</dbReference>
<keyword evidence="5 11" id="KW-0479">Metal-binding</keyword>
<dbReference type="PANTHER" id="PTHR12439:SF42">
    <property type="entry name" value="ENDORIBONUCLEASE-RELATED"/>
    <property type="match status" value="1"/>
</dbReference>
<dbReference type="InterPro" id="IPR039787">
    <property type="entry name" value="ENDOU"/>
</dbReference>
<keyword evidence="9 11" id="KW-0464">Manganese</keyword>
<dbReference type="InterPro" id="IPR037227">
    <property type="entry name" value="EndoU-like"/>
</dbReference>
<proteinExistence type="inferred from homology"/>
<dbReference type="GO" id="GO:0046872">
    <property type="term" value="F:metal ion binding"/>
    <property type="evidence" value="ECO:0007669"/>
    <property type="project" value="UniProtKB-UniRule"/>
</dbReference>
<dbReference type="CDD" id="cd21159">
    <property type="entry name" value="XendoU"/>
    <property type="match status" value="1"/>
</dbReference>
<comment type="cofactor">
    <cofactor evidence="1 11">
        <name>Mn(2+)</name>
        <dbReference type="ChEBI" id="CHEBI:29035"/>
    </cofactor>
</comment>
<evidence type="ECO:0000256" key="2">
    <source>
        <dbReference type="ARBA" id="ARBA00010168"/>
    </source>
</evidence>
<keyword evidence="10" id="KW-0456">Lyase</keyword>
<evidence type="ECO:0000313" key="13">
    <source>
        <dbReference type="EMBL" id="VDL78456.1"/>
    </source>
</evidence>
<dbReference type="GO" id="GO:0003723">
    <property type="term" value="F:RNA binding"/>
    <property type="evidence" value="ECO:0007669"/>
    <property type="project" value="UniProtKB-UniRule"/>
</dbReference>
<evidence type="ECO:0000256" key="5">
    <source>
        <dbReference type="ARBA" id="ARBA00022723"/>
    </source>
</evidence>
<dbReference type="WBParaSite" id="NBR_0001486101-mRNA-1">
    <property type="protein sequence ID" value="NBR_0001486101-mRNA-1"/>
    <property type="gene ID" value="NBR_0001486101"/>
</dbReference>
<comment type="similarity">
    <text evidence="2 11">Belongs to the ENDOU family.</text>
</comment>
<evidence type="ECO:0000256" key="9">
    <source>
        <dbReference type="ARBA" id="ARBA00023211"/>
    </source>
</evidence>
<dbReference type="STRING" id="27835.A0A0N4YDX9"/>
<evidence type="ECO:0000259" key="12">
    <source>
        <dbReference type="PROSITE" id="PS51959"/>
    </source>
</evidence>
<dbReference type="EMBL" id="UYSL01021514">
    <property type="protein sequence ID" value="VDL78456.1"/>
    <property type="molecule type" value="Genomic_DNA"/>
</dbReference>
<comment type="subunit">
    <text evidence="3 11">Monomer.</text>
</comment>
<evidence type="ECO:0000256" key="6">
    <source>
        <dbReference type="ARBA" id="ARBA00022759"/>
    </source>
</evidence>
<dbReference type="PANTHER" id="PTHR12439">
    <property type="entry name" value="PLACENTAL PROTEIN 11-RELATED"/>
    <property type="match status" value="1"/>
</dbReference>
<evidence type="ECO:0000256" key="8">
    <source>
        <dbReference type="ARBA" id="ARBA00022884"/>
    </source>
</evidence>
<dbReference type="SUPFAM" id="SSF142877">
    <property type="entry name" value="EndoU-like"/>
    <property type="match status" value="1"/>
</dbReference>
<organism evidence="15">
    <name type="scientific">Nippostrongylus brasiliensis</name>
    <name type="common">Rat hookworm</name>
    <dbReference type="NCBI Taxonomy" id="27835"/>
    <lineage>
        <taxon>Eukaryota</taxon>
        <taxon>Metazoa</taxon>
        <taxon>Ecdysozoa</taxon>
        <taxon>Nematoda</taxon>
        <taxon>Chromadorea</taxon>
        <taxon>Rhabditida</taxon>
        <taxon>Rhabditina</taxon>
        <taxon>Rhabditomorpha</taxon>
        <taxon>Strongyloidea</taxon>
        <taxon>Heligmosomidae</taxon>
        <taxon>Nippostrongylus</taxon>
    </lineage>
</organism>